<dbReference type="NCBIfam" id="TIGR01730">
    <property type="entry name" value="RND_mfp"/>
    <property type="match status" value="1"/>
</dbReference>
<dbReference type="Gene3D" id="2.40.420.20">
    <property type="match status" value="1"/>
</dbReference>
<evidence type="ECO:0000259" key="3">
    <source>
        <dbReference type="Pfam" id="PF25917"/>
    </source>
</evidence>
<dbReference type="InterPro" id="IPR058625">
    <property type="entry name" value="MdtA-like_BSH"/>
</dbReference>
<dbReference type="Gene3D" id="1.10.287.470">
    <property type="entry name" value="Helix hairpin bin"/>
    <property type="match status" value="1"/>
</dbReference>
<dbReference type="GO" id="GO:1990281">
    <property type="term" value="C:efflux pump complex"/>
    <property type="evidence" value="ECO:0007669"/>
    <property type="project" value="TreeGrafter"/>
</dbReference>
<dbReference type="InterPro" id="IPR006143">
    <property type="entry name" value="RND_pump_MFP"/>
</dbReference>
<comment type="similarity">
    <text evidence="1">Belongs to the membrane fusion protein (MFP) (TC 8.A.1) family.</text>
</comment>
<dbReference type="Pfam" id="PF25990">
    <property type="entry name" value="Beta-barrel_YknX"/>
    <property type="match status" value="1"/>
</dbReference>
<evidence type="ECO:0000313" key="5">
    <source>
        <dbReference type="EMBL" id="MBP3191132.1"/>
    </source>
</evidence>
<dbReference type="InterPro" id="IPR058636">
    <property type="entry name" value="Beta-barrel_YknX"/>
</dbReference>
<accession>A0A8J7UU52</accession>
<dbReference type="Pfam" id="PF25917">
    <property type="entry name" value="BSH_RND"/>
    <property type="match status" value="1"/>
</dbReference>
<keyword evidence="6" id="KW-1185">Reference proteome</keyword>
<evidence type="ECO:0000256" key="2">
    <source>
        <dbReference type="SAM" id="Coils"/>
    </source>
</evidence>
<evidence type="ECO:0000256" key="1">
    <source>
        <dbReference type="ARBA" id="ARBA00009477"/>
    </source>
</evidence>
<organism evidence="5 6">
    <name type="scientific">Natronogracilivirga saccharolytica</name>
    <dbReference type="NCBI Taxonomy" id="2812953"/>
    <lineage>
        <taxon>Bacteria</taxon>
        <taxon>Pseudomonadati</taxon>
        <taxon>Balneolota</taxon>
        <taxon>Balneolia</taxon>
        <taxon>Balneolales</taxon>
        <taxon>Cyclonatronaceae</taxon>
        <taxon>Natronogracilivirga</taxon>
    </lineage>
</organism>
<feature type="coiled-coil region" evidence="2">
    <location>
        <begin position="98"/>
        <end position="156"/>
    </location>
</feature>
<dbReference type="AlphaFoldDB" id="A0A8J7UU52"/>
<dbReference type="PANTHER" id="PTHR30469:SF33">
    <property type="entry name" value="SLR1207 PROTEIN"/>
    <property type="match status" value="1"/>
</dbReference>
<feature type="domain" description="YknX-like beta-barrel" evidence="4">
    <location>
        <begin position="217"/>
        <end position="291"/>
    </location>
</feature>
<gene>
    <name evidence="5" type="ORF">NATSA_00500</name>
</gene>
<feature type="domain" description="Multidrug resistance protein MdtA-like barrel-sandwich hybrid" evidence="3">
    <location>
        <begin position="58"/>
        <end position="195"/>
    </location>
</feature>
<evidence type="ECO:0000259" key="4">
    <source>
        <dbReference type="Pfam" id="PF25990"/>
    </source>
</evidence>
<dbReference type="PANTHER" id="PTHR30469">
    <property type="entry name" value="MULTIDRUG RESISTANCE PROTEIN MDTA"/>
    <property type="match status" value="1"/>
</dbReference>
<dbReference type="EMBL" id="JAFIDN010000001">
    <property type="protein sequence ID" value="MBP3191132.1"/>
    <property type="molecule type" value="Genomic_DNA"/>
</dbReference>
<sequence>MKRFLISIAIIVAAAGIAAWVFSGDSSKNEQPDNSLKVEKGSLTSHALAVGQIEPRNEIEIKSKISGVVNRVYAEAGDYVREGDPLLEIRPDPTPLELAEAKRNVERSENALENLQREMFRTEKLRERDMVSDHDYQELQQRKRDAEIDLQLNRERLELLESGRIMIGETLIESVIKAPANGFILEKSVDIGDPIVPLTSYQAGTVLMSLACMEDLIFKGTVDEIDVGKMEEGMAADIRIGALPDAKVKGELSKISLKAVKRDNSTVFPVEIRITDPGGYNLRAGYSANANVIIDHREDVLTVPERIVTYNDDKTTVYVPGRGEGGREEREIRVGLSDAINVEVIEGLEEGETVLEKPVRNLASK</sequence>
<dbReference type="Proteomes" id="UP000673975">
    <property type="component" value="Unassembled WGS sequence"/>
</dbReference>
<dbReference type="GO" id="GO:0015562">
    <property type="term" value="F:efflux transmembrane transporter activity"/>
    <property type="evidence" value="ECO:0007669"/>
    <property type="project" value="TreeGrafter"/>
</dbReference>
<dbReference type="RefSeq" id="WP_210509367.1">
    <property type="nucleotide sequence ID" value="NZ_JAFIDN010000001.1"/>
</dbReference>
<comment type="caution">
    <text evidence="5">The sequence shown here is derived from an EMBL/GenBank/DDBJ whole genome shotgun (WGS) entry which is preliminary data.</text>
</comment>
<name>A0A8J7UU52_9BACT</name>
<protein>
    <submittedName>
        <fullName evidence="5">Efflux RND transporter periplasmic adaptor subunit</fullName>
    </submittedName>
</protein>
<dbReference type="Gene3D" id="2.40.30.170">
    <property type="match status" value="1"/>
</dbReference>
<proteinExistence type="inferred from homology"/>
<dbReference type="Gene3D" id="2.40.50.100">
    <property type="match status" value="1"/>
</dbReference>
<dbReference type="SUPFAM" id="SSF111369">
    <property type="entry name" value="HlyD-like secretion proteins"/>
    <property type="match status" value="1"/>
</dbReference>
<reference evidence="5" key="1">
    <citation type="submission" date="2021-02" db="EMBL/GenBank/DDBJ databases">
        <title>Natronogracilivirga saccharolytica gen. nov. sp. nov. a new anaerobic, haloalkiliphilic carbohydrate-fermenting bacterium from soda lake and proposing of Cyclonatronumiaceae fam. nov. in the phylum Balneolaeota.</title>
        <authorList>
            <person name="Zhilina T.N."/>
            <person name="Sorokin D.Y."/>
            <person name="Zavarzina D.G."/>
            <person name="Toshchakov S.V."/>
            <person name="Kublanov I.V."/>
        </authorList>
    </citation>
    <scope>NUCLEOTIDE SEQUENCE</scope>
    <source>
        <strain evidence="5">Z-1702</strain>
    </source>
</reference>
<evidence type="ECO:0000313" key="6">
    <source>
        <dbReference type="Proteomes" id="UP000673975"/>
    </source>
</evidence>
<keyword evidence="2" id="KW-0175">Coiled coil</keyword>